<keyword evidence="1" id="KW-0648">Protein biosynthesis</keyword>
<evidence type="ECO:0000256" key="2">
    <source>
        <dbReference type="ARBA" id="ARBA00023146"/>
    </source>
</evidence>
<keyword evidence="2" id="KW-0030">Aminoacyl-tRNA synthetase</keyword>
<proteinExistence type="predicted"/>
<dbReference type="Proteomes" id="UP000631114">
    <property type="component" value="Unassembled WGS sequence"/>
</dbReference>
<protein>
    <submittedName>
        <fullName evidence="3">Uncharacterized protein</fullName>
    </submittedName>
</protein>
<dbReference type="PANTHER" id="PTHR22594:SF54">
    <property type="entry name" value="ASPARAGINE--TRNA LIGASE, CYTOPLASMIC 1-RELATED"/>
    <property type="match status" value="1"/>
</dbReference>
<dbReference type="OrthoDB" id="1726535at2759"/>
<comment type="caution">
    <text evidence="3">The sequence shown here is derived from an EMBL/GenBank/DDBJ whole genome shotgun (WGS) entry which is preliminary data.</text>
</comment>
<dbReference type="GO" id="GO:0006421">
    <property type="term" value="P:asparaginyl-tRNA aminoacylation"/>
    <property type="evidence" value="ECO:0007669"/>
    <property type="project" value="TreeGrafter"/>
</dbReference>
<dbReference type="AlphaFoldDB" id="A0A835J262"/>
<dbReference type="GO" id="GO:0005739">
    <property type="term" value="C:mitochondrion"/>
    <property type="evidence" value="ECO:0007669"/>
    <property type="project" value="TreeGrafter"/>
</dbReference>
<name>A0A835J262_9MAGN</name>
<keyword evidence="2" id="KW-0436">Ligase</keyword>
<sequence>MLQNQCYGVVEDGLKQLENKAKELLSFLKSSPTSLQVIVNSSVTSLSTLMPTSTCVYVEGVLMKTPQDTKMKVELKVKKVLHVGPVDSATYPIPKTKLTLEQHRDFVHMRPRSNTVISDDGESLAGQRIKIGGRVKIGREQGKGTFAFLEVNYGSPPTTLQVIVNSYDIYLSTPVPAHAFMLRVF</sequence>
<gene>
    <name evidence="3" type="ORF">IFM89_035452</name>
</gene>
<reference evidence="3 4" key="1">
    <citation type="submission" date="2020-10" db="EMBL/GenBank/DDBJ databases">
        <title>The Coptis chinensis genome and diversification of protoberbering-type alkaloids.</title>
        <authorList>
            <person name="Wang B."/>
            <person name="Shu S."/>
            <person name="Song C."/>
            <person name="Liu Y."/>
        </authorList>
    </citation>
    <scope>NUCLEOTIDE SEQUENCE [LARGE SCALE GENOMIC DNA]</scope>
    <source>
        <strain evidence="3">HL-2020</strain>
        <tissue evidence="3">Leaf</tissue>
    </source>
</reference>
<accession>A0A835J262</accession>
<evidence type="ECO:0000256" key="1">
    <source>
        <dbReference type="ARBA" id="ARBA00022917"/>
    </source>
</evidence>
<keyword evidence="4" id="KW-1185">Reference proteome</keyword>
<dbReference type="GO" id="GO:0005524">
    <property type="term" value="F:ATP binding"/>
    <property type="evidence" value="ECO:0007669"/>
    <property type="project" value="UniProtKB-KW"/>
</dbReference>
<dbReference type="GO" id="GO:0004816">
    <property type="term" value="F:asparagine-tRNA ligase activity"/>
    <property type="evidence" value="ECO:0007669"/>
    <property type="project" value="TreeGrafter"/>
</dbReference>
<dbReference type="PANTHER" id="PTHR22594">
    <property type="entry name" value="ASPARTYL/LYSYL-TRNA SYNTHETASE"/>
    <property type="match status" value="1"/>
</dbReference>
<organism evidence="3 4">
    <name type="scientific">Coptis chinensis</name>
    <dbReference type="NCBI Taxonomy" id="261450"/>
    <lineage>
        <taxon>Eukaryota</taxon>
        <taxon>Viridiplantae</taxon>
        <taxon>Streptophyta</taxon>
        <taxon>Embryophyta</taxon>
        <taxon>Tracheophyta</taxon>
        <taxon>Spermatophyta</taxon>
        <taxon>Magnoliopsida</taxon>
        <taxon>Ranunculales</taxon>
        <taxon>Ranunculaceae</taxon>
        <taxon>Coptidoideae</taxon>
        <taxon>Coptis</taxon>
    </lineage>
</organism>
<dbReference type="EMBL" id="JADFTS010000001">
    <property type="protein sequence ID" value="KAF9626567.1"/>
    <property type="molecule type" value="Genomic_DNA"/>
</dbReference>
<evidence type="ECO:0000313" key="3">
    <source>
        <dbReference type="EMBL" id="KAF9626567.1"/>
    </source>
</evidence>
<evidence type="ECO:0000313" key="4">
    <source>
        <dbReference type="Proteomes" id="UP000631114"/>
    </source>
</evidence>